<feature type="region of interest" description="Disordered" evidence="1">
    <location>
        <begin position="22"/>
        <end position="62"/>
    </location>
</feature>
<evidence type="ECO:0000256" key="1">
    <source>
        <dbReference type="SAM" id="MobiDB-lite"/>
    </source>
</evidence>
<accession>A0A2G8RVN2</accession>
<feature type="compositionally biased region" description="Low complexity" evidence="1">
    <location>
        <begin position="50"/>
        <end position="62"/>
    </location>
</feature>
<gene>
    <name evidence="2" type="ORF">GSI_11321</name>
</gene>
<sequence length="181" mass="18644">MAPPSVLSPVGLGALTVANIESESHSSITSDNSSPAAAATGAQHSRRTNSRPSSSSLNPSIPSAAPLPTCGFAASTSASATASASADTVLRRLGRRVPLVPVWEVKWVRLPVVPTRLDIPPSILFSEAEVERSGRGAERVGARGLAPIMSNRREVDRTSLLAGSSDVHDAWEAGASAEVGE</sequence>
<protein>
    <submittedName>
        <fullName evidence="2">Uncharacterized protein</fullName>
    </submittedName>
</protein>
<organism evidence="2 3">
    <name type="scientific">Ganoderma sinense ZZ0214-1</name>
    <dbReference type="NCBI Taxonomy" id="1077348"/>
    <lineage>
        <taxon>Eukaryota</taxon>
        <taxon>Fungi</taxon>
        <taxon>Dikarya</taxon>
        <taxon>Basidiomycota</taxon>
        <taxon>Agaricomycotina</taxon>
        <taxon>Agaricomycetes</taxon>
        <taxon>Polyporales</taxon>
        <taxon>Polyporaceae</taxon>
        <taxon>Ganoderma</taxon>
    </lineage>
</organism>
<reference evidence="2 3" key="1">
    <citation type="journal article" date="2015" name="Sci. Rep.">
        <title>Chromosome-level genome map provides insights into diverse defense mechanisms in the medicinal fungus Ganoderma sinense.</title>
        <authorList>
            <person name="Zhu Y."/>
            <person name="Xu J."/>
            <person name="Sun C."/>
            <person name="Zhou S."/>
            <person name="Xu H."/>
            <person name="Nelson D.R."/>
            <person name="Qian J."/>
            <person name="Song J."/>
            <person name="Luo H."/>
            <person name="Xiang L."/>
            <person name="Li Y."/>
            <person name="Xu Z."/>
            <person name="Ji A."/>
            <person name="Wang L."/>
            <person name="Lu S."/>
            <person name="Hayward A."/>
            <person name="Sun W."/>
            <person name="Li X."/>
            <person name="Schwartz D.C."/>
            <person name="Wang Y."/>
            <person name="Chen S."/>
        </authorList>
    </citation>
    <scope>NUCLEOTIDE SEQUENCE [LARGE SCALE GENOMIC DNA]</scope>
    <source>
        <strain evidence="2 3">ZZ0214-1</strain>
    </source>
</reference>
<evidence type="ECO:0000313" key="2">
    <source>
        <dbReference type="EMBL" id="PIL25575.1"/>
    </source>
</evidence>
<keyword evidence="3" id="KW-1185">Reference proteome</keyword>
<proteinExistence type="predicted"/>
<evidence type="ECO:0000313" key="3">
    <source>
        <dbReference type="Proteomes" id="UP000230002"/>
    </source>
</evidence>
<feature type="compositionally biased region" description="Polar residues" evidence="1">
    <location>
        <begin position="22"/>
        <end position="35"/>
    </location>
</feature>
<dbReference type="Proteomes" id="UP000230002">
    <property type="component" value="Unassembled WGS sequence"/>
</dbReference>
<comment type="caution">
    <text evidence="2">The sequence shown here is derived from an EMBL/GenBank/DDBJ whole genome shotgun (WGS) entry which is preliminary data.</text>
</comment>
<name>A0A2G8RVN2_9APHY</name>
<dbReference type="EMBL" id="AYKW01000045">
    <property type="protein sequence ID" value="PIL25575.1"/>
    <property type="molecule type" value="Genomic_DNA"/>
</dbReference>
<dbReference type="AlphaFoldDB" id="A0A2G8RVN2"/>